<keyword evidence="3" id="KW-1185">Reference proteome</keyword>
<evidence type="ECO:0008006" key="4">
    <source>
        <dbReference type="Google" id="ProtNLM"/>
    </source>
</evidence>
<feature type="chain" id="PRO_5042237192" description="Secreted protein" evidence="1">
    <location>
        <begin position="26"/>
        <end position="107"/>
    </location>
</feature>
<gene>
    <name evidence="2" type="ORF">DFH08DRAFT_435676</name>
</gene>
<name>A0AAD7EDY7_9AGAR</name>
<comment type="caution">
    <text evidence="2">The sequence shown here is derived from an EMBL/GenBank/DDBJ whole genome shotgun (WGS) entry which is preliminary data.</text>
</comment>
<dbReference type="AlphaFoldDB" id="A0AAD7EDY7"/>
<keyword evidence="1" id="KW-0732">Signal</keyword>
<evidence type="ECO:0000313" key="3">
    <source>
        <dbReference type="Proteomes" id="UP001218218"/>
    </source>
</evidence>
<proteinExistence type="predicted"/>
<organism evidence="2 3">
    <name type="scientific">Mycena albidolilacea</name>
    <dbReference type="NCBI Taxonomy" id="1033008"/>
    <lineage>
        <taxon>Eukaryota</taxon>
        <taxon>Fungi</taxon>
        <taxon>Dikarya</taxon>
        <taxon>Basidiomycota</taxon>
        <taxon>Agaricomycotina</taxon>
        <taxon>Agaricomycetes</taxon>
        <taxon>Agaricomycetidae</taxon>
        <taxon>Agaricales</taxon>
        <taxon>Marasmiineae</taxon>
        <taxon>Mycenaceae</taxon>
        <taxon>Mycena</taxon>
    </lineage>
</organism>
<reference evidence="2" key="1">
    <citation type="submission" date="2023-03" db="EMBL/GenBank/DDBJ databases">
        <title>Massive genome expansion in bonnet fungi (Mycena s.s.) driven by repeated elements and novel gene families across ecological guilds.</title>
        <authorList>
            <consortium name="Lawrence Berkeley National Laboratory"/>
            <person name="Harder C.B."/>
            <person name="Miyauchi S."/>
            <person name="Viragh M."/>
            <person name="Kuo A."/>
            <person name="Thoen E."/>
            <person name="Andreopoulos B."/>
            <person name="Lu D."/>
            <person name="Skrede I."/>
            <person name="Drula E."/>
            <person name="Henrissat B."/>
            <person name="Morin E."/>
            <person name="Kohler A."/>
            <person name="Barry K."/>
            <person name="LaButti K."/>
            <person name="Morin E."/>
            <person name="Salamov A."/>
            <person name="Lipzen A."/>
            <person name="Mereny Z."/>
            <person name="Hegedus B."/>
            <person name="Baldrian P."/>
            <person name="Stursova M."/>
            <person name="Weitz H."/>
            <person name="Taylor A."/>
            <person name="Grigoriev I.V."/>
            <person name="Nagy L.G."/>
            <person name="Martin F."/>
            <person name="Kauserud H."/>
        </authorList>
    </citation>
    <scope>NUCLEOTIDE SEQUENCE</scope>
    <source>
        <strain evidence="2">CBHHK002</strain>
    </source>
</reference>
<evidence type="ECO:0000313" key="2">
    <source>
        <dbReference type="EMBL" id="KAJ7312966.1"/>
    </source>
</evidence>
<protein>
    <recommendedName>
        <fullName evidence="4">Secreted protein</fullName>
    </recommendedName>
</protein>
<accession>A0AAD7EDY7</accession>
<sequence length="107" mass="12265">MYAIFLVTRAALLQVLGGRRCGARSQPVFVRSQTYLVPRGLTAASVRMQKAAHRRPSRRYGVPQGRRRPCSIATERVFAKTYFGTYFGNLWRQHKSSFAFPFKFCVC</sequence>
<evidence type="ECO:0000256" key="1">
    <source>
        <dbReference type="SAM" id="SignalP"/>
    </source>
</evidence>
<dbReference type="EMBL" id="JARIHO010000069">
    <property type="protein sequence ID" value="KAJ7312966.1"/>
    <property type="molecule type" value="Genomic_DNA"/>
</dbReference>
<feature type="signal peptide" evidence="1">
    <location>
        <begin position="1"/>
        <end position="25"/>
    </location>
</feature>
<dbReference type="Proteomes" id="UP001218218">
    <property type="component" value="Unassembled WGS sequence"/>
</dbReference>